<dbReference type="Proteomes" id="UP000006346">
    <property type="component" value="Chromosome"/>
</dbReference>
<feature type="compositionally biased region" description="Basic and acidic residues" evidence="1">
    <location>
        <begin position="24"/>
        <end position="35"/>
    </location>
</feature>
<gene>
    <name evidence="2" type="ordered locus">Desor_2872</name>
</gene>
<dbReference type="KEGG" id="dor:Desor_2872"/>
<accession>G7WFF9</accession>
<organism evidence="2 3">
    <name type="scientific">Desulfosporosinus orientis (strain ATCC 19365 / DSM 765 / NCIMB 8382 / VKM B-1628 / Singapore I)</name>
    <name type="common">Desulfotomaculum orientis</name>
    <dbReference type="NCBI Taxonomy" id="768706"/>
    <lineage>
        <taxon>Bacteria</taxon>
        <taxon>Bacillati</taxon>
        <taxon>Bacillota</taxon>
        <taxon>Clostridia</taxon>
        <taxon>Eubacteriales</taxon>
        <taxon>Desulfitobacteriaceae</taxon>
        <taxon>Desulfosporosinus</taxon>
    </lineage>
</organism>
<dbReference type="RefSeq" id="WP_014185210.1">
    <property type="nucleotide sequence ID" value="NC_016584.1"/>
</dbReference>
<evidence type="ECO:0008006" key="4">
    <source>
        <dbReference type="Google" id="ProtNLM"/>
    </source>
</evidence>
<reference evidence="3" key="1">
    <citation type="submission" date="2011-11" db="EMBL/GenBank/DDBJ databases">
        <title>Complete sequence of Desulfosporosinus orientis DSM 765.</title>
        <authorList>
            <person name="Lucas S."/>
            <person name="Han J."/>
            <person name="Lapidus A."/>
            <person name="Cheng J.-F."/>
            <person name="Goodwin L."/>
            <person name="Pitluck S."/>
            <person name="Peters L."/>
            <person name="Ovchinnikova G."/>
            <person name="Teshima H."/>
            <person name="Detter J.C."/>
            <person name="Han C."/>
            <person name="Tapia R."/>
            <person name="Land M."/>
            <person name="Hauser L."/>
            <person name="Kyrpides N."/>
            <person name="Ivanova N."/>
            <person name="Pagani I."/>
            <person name="Pester M."/>
            <person name="Spring S."/>
            <person name="Ollivier B."/>
            <person name="Rattei T."/>
            <person name="Klenk H.-P."/>
            <person name="Wagner M."/>
            <person name="Loy A."/>
            <person name="Woyke T."/>
        </authorList>
    </citation>
    <scope>NUCLEOTIDE SEQUENCE [LARGE SCALE GENOMIC DNA]</scope>
    <source>
        <strain evidence="3">ATCC 19365 / DSM 765 / NCIMB 8382 / VKM B-1628</strain>
    </source>
</reference>
<dbReference type="AlphaFoldDB" id="G7WFF9"/>
<evidence type="ECO:0000313" key="3">
    <source>
        <dbReference type="Proteomes" id="UP000006346"/>
    </source>
</evidence>
<dbReference type="InterPro" id="IPR032710">
    <property type="entry name" value="NTF2-like_dom_sf"/>
</dbReference>
<dbReference type="HOGENOM" id="CLU_1425915_0_0_9"/>
<feature type="region of interest" description="Disordered" evidence="1">
    <location>
        <begin position="21"/>
        <end position="46"/>
    </location>
</feature>
<dbReference type="EMBL" id="CP003108">
    <property type="protein sequence ID" value="AET68402.1"/>
    <property type="molecule type" value="Genomic_DNA"/>
</dbReference>
<sequence length="190" mass="21843">MRPLSKLDILRKILGAVEESMPVSDERTNHKDNQVKSRPKKLTDNPEEEAIRALAQEFAKALNNRDYEHLDGRAEYHLYTMNHLIELVKNNDEQKTIKLFNENKIKSKFEDCEFISITFSTDPEQAVVVYNVRTCLDSAAEKFFNELNKNNKTNTIKSGTPFSTVYTLVVKKEKGAWKVNNFEATGNLKA</sequence>
<dbReference type="Gene3D" id="3.10.450.50">
    <property type="match status" value="1"/>
</dbReference>
<proteinExistence type="predicted"/>
<name>G7WFF9_DESOD</name>
<reference evidence="2 3" key="2">
    <citation type="journal article" date="2012" name="J. Bacteriol.">
        <title>Complete genome sequences of Desulfosporosinus orientis DSM765T, Desulfosporosinus youngiae DSM17734T, Desulfosporosinus meridiei DSM13257T, and Desulfosporosinus acidiphilus DSM22704T.</title>
        <authorList>
            <person name="Pester M."/>
            <person name="Brambilla E."/>
            <person name="Alazard D."/>
            <person name="Rattei T."/>
            <person name="Weinmaier T."/>
            <person name="Han J."/>
            <person name="Lucas S."/>
            <person name="Lapidus A."/>
            <person name="Cheng J.F."/>
            <person name="Goodwin L."/>
            <person name="Pitluck S."/>
            <person name="Peters L."/>
            <person name="Ovchinnikova G."/>
            <person name="Teshima H."/>
            <person name="Detter J.C."/>
            <person name="Han C.S."/>
            <person name="Tapia R."/>
            <person name="Land M.L."/>
            <person name="Hauser L."/>
            <person name="Kyrpides N.C."/>
            <person name="Ivanova N.N."/>
            <person name="Pagani I."/>
            <person name="Huntmann M."/>
            <person name="Wei C.L."/>
            <person name="Davenport K.W."/>
            <person name="Daligault H."/>
            <person name="Chain P.S."/>
            <person name="Chen A."/>
            <person name="Mavromatis K."/>
            <person name="Markowitz V."/>
            <person name="Szeto E."/>
            <person name="Mikhailova N."/>
            <person name="Pati A."/>
            <person name="Wagner M."/>
            <person name="Woyke T."/>
            <person name="Ollivier B."/>
            <person name="Klenk H.P."/>
            <person name="Spring S."/>
            <person name="Loy A."/>
        </authorList>
    </citation>
    <scope>NUCLEOTIDE SEQUENCE [LARGE SCALE GENOMIC DNA]</scope>
    <source>
        <strain evidence="3">ATCC 19365 / DSM 765 / NCIMB 8382 / VKM B-1628</strain>
    </source>
</reference>
<dbReference type="SUPFAM" id="SSF54427">
    <property type="entry name" value="NTF2-like"/>
    <property type="match status" value="1"/>
</dbReference>
<dbReference type="PATRIC" id="fig|768706.3.peg.2881"/>
<evidence type="ECO:0000256" key="1">
    <source>
        <dbReference type="SAM" id="MobiDB-lite"/>
    </source>
</evidence>
<evidence type="ECO:0000313" key="2">
    <source>
        <dbReference type="EMBL" id="AET68402.1"/>
    </source>
</evidence>
<protein>
    <recommendedName>
        <fullName evidence="4">Tim44-like domain-containing protein</fullName>
    </recommendedName>
</protein>
<keyword evidence="3" id="KW-1185">Reference proteome</keyword>